<feature type="transmembrane region" description="Helical" evidence="1">
    <location>
        <begin position="27"/>
        <end position="48"/>
    </location>
</feature>
<keyword evidence="1" id="KW-0472">Membrane</keyword>
<dbReference type="GO" id="GO:0008556">
    <property type="term" value="F:P-type potassium transmembrane transporter activity"/>
    <property type="evidence" value="ECO:0007669"/>
    <property type="project" value="InterPro"/>
</dbReference>
<dbReference type="EMBL" id="PGEM01000094">
    <property type="protein sequence ID" value="PPJ62826.1"/>
    <property type="molecule type" value="Genomic_DNA"/>
</dbReference>
<sequence>MQMYLNFLIPPVVYANTTISLDHISKWTIGVLGITTLMLVVYLLIVIFQPERF</sequence>
<accession>A0A2S6CSV8</accession>
<evidence type="ECO:0000256" key="1">
    <source>
        <dbReference type="SAM" id="Phobius"/>
    </source>
</evidence>
<dbReference type="RefSeq" id="WP_104388315.1">
    <property type="nucleotide sequence ID" value="NZ_PGEM01000094.1"/>
</dbReference>
<keyword evidence="1" id="KW-1133">Transmembrane helix</keyword>
<proteinExistence type="predicted"/>
<protein>
    <submittedName>
        <fullName evidence="2">Potassium-transporting ATPase</fullName>
    </submittedName>
</protein>
<evidence type="ECO:0000313" key="3">
    <source>
        <dbReference type="Proteomes" id="UP000239589"/>
    </source>
</evidence>
<name>A0A2S6CSV8_9CYAN</name>
<dbReference type="InterPro" id="IPR011726">
    <property type="entry name" value="KdpF"/>
</dbReference>
<dbReference type="AlphaFoldDB" id="A0A2S6CSV8"/>
<organism evidence="2 3">
    <name type="scientific">Cuspidothrix issatschenkoi CHARLIE-1</name>
    <dbReference type="NCBI Taxonomy" id="2052836"/>
    <lineage>
        <taxon>Bacteria</taxon>
        <taxon>Bacillati</taxon>
        <taxon>Cyanobacteriota</taxon>
        <taxon>Cyanophyceae</taxon>
        <taxon>Nostocales</taxon>
        <taxon>Aphanizomenonaceae</taxon>
        <taxon>Cuspidothrix</taxon>
    </lineage>
</organism>
<reference evidence="2 3" key="1">
    <citation type="submission" date="2018-02" db="EMBL/GenBank/DDBJ databases">
        <title>Discovery of a pederin family compound in a non-symbiotic bloom-forming cyanobacterium.</title>
        <authorList>
            <person name="Kust A."/>
            <person name="Mares J."/>
            <person name="Jokela J."/>
            <person name="Urajova P."/>
            <person name="Hajek J."/>
            <person name="Saurav K."/>
            <person name="Voracova K."/>
            <person name="Fewer D.P."/>
            <person name="Haapaniemi E."/>
            <person name="Permi P."/>
            <person name="Rehakova K."/>
            <person name="Sivonen K."/>
            <person name="Hrouzek P."/>
        </authorList>
    </citation>
    <scope>NUCLEOTIDE SEQUENCE [LARGE SCALE GENOMIC DNA]</scope>
    <source>
        <strain evidence="2 3">CHARLIE-1</strain>
    </source>
</reference>
<keyword evidence="1" id="KW-0812">Transmembrane</keyword>
<evidence type="ECO:0000313" key="2">
    <source>
        <dbReference type="EMBL" id="PPJ62826.1"/>
    </source>
</evidence>
<dbReference type="OrthoDB" id="427758at2"/>
<comment type="caution">
    <text evidence="2">The sequence shown here is derived from an EMBL/GenBank/DDBJ whole genome shotgun (WGS) entry which is preliminary data.</text>
</comment>
<dbReference type="GO" id="GO:0005886">
    <property type="term" value="C:plasma membrane"/>
    <property type="evidence" value="ECO:0007669"/>
    <property type="project" value="InterPro"/>
</dbReference>
<dbReference type="Pfam" id="PF09604">
    <property type="entry name" value="Potass_KdpF"/>
    <property type="match status" value="1"/>
</dbReference>
<gene>
    <name evidence="2" type="ORF">CUN59_13415</name>
</gene>
<dbReference type="Proteomes" id="UP000239589">
    <property type="component" value="Unassembled WGS sequence"/>
</dbReference>
<keyword evidence="3" id="KW-1185">Reference proteome</keyword>